<dbReference type="Gene3D" id="2.40.30.10">
    <property type="entry name" value="Translation factors"/>
    <property type="match status" value="1"/>
</dbReference>
<evidence type="ECO:0000256" key="3">
    <source>
        <dbReference type="ARBA" id="ARBA00022982"/>
    </source>
</evidence>
<dbReference type="InterPro" id="IPR013112">
    <property type="entry name" value="FAD-bd_8"/>
</dbReference>
<dbReference type="Pfam" id="PF01794">
    <property type="entry name" value="Ferric_reduct"/>
    <property type="match status" value="1"/>
</dbReference>
<dbReference type="Proteomes" id="UP000245591">
    <property type="component" value="Unassembled WGS sequence"/>
</dbReference>
<keyword evidence="3" id="KW-0249">Electron transport</keyword>
<comment type="caution">
    <text evidence="10">The sequence shown here is derived from an EMBL/GenBank/DDBJ whole genome shotgun (WGS) entry which is preliminary data.</text>
</comment>
<evidence type="ECO:0000256" key="5">
    <source>
        <dbReference type="ARBA" id="ARBA00023002"/>
    </source>
</evidence>
<evidence type="ECO:0000256" key="4">
    <source>
        <dbReference type="ARBA" id="ARBA00022989"/>
    </source>
</evidence>
<dbReference type="PROSITE" id="PS51384">
    <property type="entry name" value="FAD_FR"/>
    <property type="match status" value="1"/>
</dbReference>
<evidence type="ECO:0000256" key="6">
    <source>
        <dbReference type="ARBA" id="ARBA00023065"/>
    </source>
</evidence>
<dbReference type="CDD" id="cd06186">
    <property type="entry name" value="NOX_Duox_like_FAD_NADP"/>
    <property type="match status" value="1"/>
</dbReference>
<feature type="transmembrane region" description="Helical" evidence="8">
    <location>
        <begin position="174"/>
        <end position="196"/>
    </location>
</feature>
<dbReference type="PANTHER" id="PTHR11972">
    <property type="entry name" value="NADPH OXIDASE"/>
    <property type="match status" value="1"/>
</dbReference>
<evidence type="ECO:0000259" key="9">
    <source>
        <dbReference type="PROSITE" id="PS51384"/>
    </source>
</evidence>
<comment type="subcellular location">
    <subcellularLocation>
        <location evidence="1">Membrane</location>
        <topology evidence="1">Multi-pass membrane protein</topology>
    </subcellularLocation>
</comment>
<dbReference type="InterPro" id="IPR017927">
    <property type="entry name" value="FAD-bd_FR_type"/>
</dbReference>
<feature type="transmembrane region" description="Helical" evidence="8">
    <location>
        <begin position="101"/>
        <end position="122"/>
    </location>
</feature>
<keyword evidence="4 8" id="KW-1133">Transmembrane helix</keyword>
<evidence type="ECO:0000256" key="2">
    <source>
        <dbReference type="ARBA" id="ARBA00022692"/>
    </source>
</evidence>
<dbReference type="SFLD" id="SFLDS00052">
    <property type="entry name" value="Ferric_Reductase_Domain"/>
    <property type="match status" value="1"/>
</dbReference>
<evidence type="ECO:0000256" key="1">
    <source>
        <dbReference type="ARBA" id="ARBA00004141"/>
    </source>
</evidence>
<feature type="domain" description="FAD-binding FR-type" evidence="9">
    <location>
        <begin position="233"/>
        <end position="372"/>
    </location>
</feature>
<proteinExistence type="predicted"/>
<keyword evidence="7 8" id="KW-0472">Membrane</keyword>
<dbReference type="Pfam" id="PF08022">
    <property type="entry name" value="FAD_binding_8"/>
    <property type="match status" value="1"/>
</dbReference>
<keyword evidence="11" id="KW-1185">Reference proteome</keyword>
<dbReference type="InterPro" id="IPR000778">
    <property type="entry name" value="Cyt_b245_heavy_chain"/>
</dbReference>
<dbReference type="GO" id="GO:0006811">
    <property type="term" value="P:monoatomic ion transport"/>
    <property type="evidence" value="ECO:0007669"/>
    <property type="project" value="UniProtKB-KW"/>
</dbReference>
<reference evidence="10 11" key="1">
    <citation type="journal article" date="2018" name="MBio">
        <title>Comparative Genomics Reveals the Core Gene Toolbox for the Fungus-Insect Symbiosis.</title>
        <authorList>
            <person name="Wang Y."/>
            <person name="Stata M."/>
            <person name="Wang W."/>
            <person name="Stajich J.E."/>
            <person name="White M.M."/>
            <person name="Moncalvo J.M."/>
        </authorList>
    </citation>
    <scope>NUCLEOTIDE SEQUENCE [LARGE SCALE GENOMIC DNA]</scope>
    <source>
        <strain evidence="10 11">AUS-126-30</strain>
    </source>
</reference>
<dbReference type="AlphaFoldDB" id="A0A2U1J3W2"/>
<keyword evidence="2 8" id="KW-0812">Transmembrane</keyword>
<feature type="transmembrane region" description="Helical" evidence="8">
    <location>
        <begin position="48"/>
        <end position="71"/>
    </location>
</feature>
<dbReference type="InterPro" id="IPR013121">
    <property type="entry name" value="Fe_red_NAD-bd_6"/>
</dbReference>
<keyword evidence="6" id="KW-0813">Transport</keyword>
<evidence type="ECO:0000313" key="11">
    <source>
        <dbReference type="Proteomes" id="UP000245591"/>
    </source>
</evidence>
<dbReference type="SUPFAM" id="SSF63380">
    <property type="entry name" value="Riboflavin synthase domain-like"/>
    <property type="match status" value="1"/>
</dbReference>
<dbReference type="GO" id="GO:0042554">
    <property type="term" value="P:superoxide anion generation"/>
    <property type="evidence" value="ECO:0007669"/>
    <property type="project" value="TreeGrafter"/>
</dbReference>
<evidence type="ECO:0000313" key="10">
    <source>
        <dbReference type="EMBL" id="PVZ99738.1"/>
    </source>
</evidence>
<evidence type="ECO:0000256" key="8">
    <source>
        <dbReference type="SAM" id="Phobius"/>
    </source>
</evidence>
<name>A0A2U1J3W2_SMIAN</name>
<organism evidence="10 11">
    <name type="scientific">Smittium angustum</name>
    <dbReference type="NCBI Taxonomy" id="133377"/>
    <lineage>
        <taxon>Eukaryota</taxon>
        <taxon>Fungi</taxon>
        <taxon>Fungi incertae sedis</taxon>
        <taxon>Zoopagomycota</taxon>
        <taxon>Kickxellomycotina</taxon>
        <taxon>Harpellomycetes</taxon>
        <taxon>Harpellales</taxon>
        <taxon>Legeriomycetaceae</taxon>
        <taxon>Smittium</taxon>
    </lineage>
</organism>
<feature type="transmembrane region" description="Helical" evidence="8">
    <location>
        <begin position="134"/>
        <end position="162"/>
    </location>
</feature>
<dbReference type="EMBL" id="MBFU01000391">
    <property type="protein sequence ID" value="PVZ99738.1"/>
    <property type="molecule type" value="Genomic_DNA"/>
</dbReference>
<dbReference type="SUPFAM" id="SSF52343">
    <property type="entry name" value="Ferredoxin reductase-like, C-terminal NADP-linked domain"/>
    <property type="match status" value="1"/>
</dbReference>
<dbReference type="Pfam" id="PF08030">
    <property type="entry name" value="NAD_binding_6"/>
    <property type="match status" value="1"/>
</dbReference>
<dbReference type="InterPro" id="IPR039261">
    <property type="entry name" value="FNR_nucleotide-bd"/>
</dbReference>
<dbReference type="PRINTS" id="PR00466">
    <property type="entry name" value="GP91PHOX"/>
</dbReference>
<keyword evidence="5" id="KW-0560">Oxidoreductase</keyword>
<evidence type="ECO:0000256" key="7">
    <source>
        <dbReference type="ARBA" id="ARBA00023136"/>
    </source>
</evidence>
<dbReference type="InterPro" id="IPR013130">
    <property type="entry name" value="Fe3_Rdtase_TM_dom"/>
</dbReference>
<keyword evidence="6" id="KW-0406">Ion transport</keyword>
<dbReference type="Gene3D" id="3.40.50.80">
    <property type="entry name" value="Nucleotide-binding domain of ferredoxin-NADP reductase (FNR) module"/>
    <property type="match status" value="1"/>
</dbReference>
<dbReference type="PANTHER" id="PTHR11972:SF153">
    <property type="entry name" value="SUPEROXIDE-GENERATING NADPH OXIDASE HEAVY CHAIN SUBUNIT A"/>
    <property type="match status" value="1"/>
</dbReference>
<dbReference type="InterPro" id="IPR017938">
    <property type="entry name" value="Riboflavin_synthase-like_b-brl"/>
</dbReference>
<protein>
    <recommendedName>
        <fullName evidence="9">FAD-binding FR-type domain-containing protein</fullName>
    </recommendedName>
</protein>
<dbReference type="SFLD" id="SFLDG01169">
    <property type="entry name" value="NADPH_oxidase_subgroup_(NOX)"/>
    <property type="match status" value="1"/>
</dbReference>
<accession>A0A2U1J3W2</accession>
<dbReference type="GO" id="GO:0043020">
    <property type="term" value="C:NADPH oxidase complex"/>
    <property type="evidence" value="ECO:0007669"/>
    <property type="project" value="TreeGrafter"/>
</dbReference>
<sequence>MGGYAEFDSNGKTKSFSSLRSWIYNRVFVIGFKLYFSSDSYIDSRETFGYTFIIARTSAFMIHVNTAFVLLPVCRNLITLLRRTPLNYIISFDHNLSFHKILGWTIVVFSLLHTAAHYRNYYLLYKSTHGEVSLIYLLAASGPSWTGHLMLLCLALIAIPAIDVLRRKNFNTFWYLHHFFFLYFALFSIHGAFCLLKRAEPPYCSKGAVFWKYYLVSGVIYLLERISREYRGSRGNTGTINKVVLHPSHVIELQIKKNLLERSKPGQYIFINCPAVSLNEWHPFTLTSAPEEDFYSVHIRVVGDWTKSLTSVLGIDDLNIKLPQNNTQLLSGARASKYTNHENARKSRFISLKNVVLPELMIDGPFGSASEDAFKHEVVMLFGSGIGVTPFASVLKSMWYRFNLPGHRQRLKKVYFIWTQKDASSFEWFQDLLQAIEDEEEYTDLDSSASSFSGEFSNVSFDNVSRRGKFIDMRIHITAKFTSDQIQNLVLNDSEGHKDAITNLRTPTYFGRPNLEKIFKEVATNHPGADVGVFFCGPTSMGLDIKSCSNKFTSKSTTGTRFTYKHENF</sequence>
<dbReference type="InterPro" id="IPR050369">
    <property type="entry name" value="RBOH/FRE"/>
</dbReference>
<dbReference type="SFLD" id="SFLDG01168">
    <property type="entry name" value="Ferric_reductase_subgroup_(FRE"/>
    <property type="match status" value="1"/>
</dbReference>
<gene>
    <name evidence="10" type="ORF">BB558_004226</name>
</gene>
<dbReference type="GO" id="GO:0006952">
    <property type="term" value="P:defense response"/>
    <property type="evidence" value="ECO:0007669"/>
    <property type="project" value="TreeGrafter"/>
</dbReference>
<dbReference type="GO" id="GO:0016175">
    <property type="term" value="F:superoxide-generating NAD(P)H oxidase activity"/>
    <property type="evidence" value="ECO:0007669"/>
    <property type="project" value="TreeGrafter"/>
</dbReference>